<dbReference type="Pfam" id="PF10544">
    <property type="entry name" value="T5orf172"/>
    <property type="match status" value="1"/>
</dbReference>
<evidence type="ECO:0000313" key="2">
    <source>
        <dbReference type="EMBL" id="SSD59193.1"/>
    </source>
</evidence>
<feature type="domain" description="Bacteriophage T5 Orf172 DNA-binding" evidence="1">
    <location>
        <begin position="164"/>
        <end position="308"/>
    </location>
</feature>
<organism evidence="2 3">
    <name type="scientific">Saccharomycodes ludwigii</name>
    <dbReference type="NCBI Taxonomy" id="36035"/>
    <lineage>
        <taxon>Eukaryota</taxon>
        <taxon>Fungi</taxon>
        <taxon>Dikarya</taxon>
        <taxon>Ascomycota</taxon>
        <taxon>Saccharomycotina</taxon>
        <taxon>Saccharomycetes</taxon>
        <taxon>Saccharomycodales</taxon>
        <taxon>Saccharomycodaceae</taxon>
        <taxon>Saccharomycodes</taxon>
    </lineage>
</organism>
<dbReference type="AlphaFoldDB" id="A0A376B3D6"/>
<dbReference type="Proteomes" id="UP000262825">
    <property type="component" value="Unassembled WGS sequence"/>
</dbReference>
<evidence type="ECO:0000259" key="1">
    <source>
        <dbReference type="SMART" id="SM00974"/>
    </source>
</evidence>
<dbReference type="VEuPathDB" id="FungiDB:SCODWIG_00954"/>
<protein>
    <recommendedName>
        <fullName evidence="1">Bacteriophage T5 Orf172 DNA-binding domain-containing protein</fullName>
    </recommendedName>
</protein>
<dbReference type="PANTHER" id="PTHR28094">
    <property type="entry name" value="MEIOTICALLY UP-REGULATED GENE 113 PROTEIN"/>
    <property type="match status" value="1"/>
</dbReference>
<dbReference type="OrthoDB" id="4074785at2759"/>
<gene>
    <name evidence="2" type="ORF">SCODWIG_00954</name>
</gene>
<dbReference type="SMART" id="SM00974">
    <property type="entry name" value="T5orf172"/>
    <property type="match status" value="1"/>
</dbReference>
<name>A0A376B3D6_9ASCO</name>
<accession>A0A376B3D6</accession>
<dbReference type="InterPro" id="IPR018306">
    <property type="entry name" value="Phage_T5_Orf172_DNA-bd"/>
</dbReference>
<evidence type="ECO:0000313" key="3">
    <source>
        <dbReference type="Proteomes" id="UP000262825"/>
    </source>
</evidence>
<keyword evidence="3" id="KW-1185">Reference proteome</keyword>
<reference evidence="3" key="1">
    <citation type="submission" date="2018-06" db="EMBL/GenBank/DDBJ databases">
        <authorList>
            <person name="Guldener U."/>
        </authorList>
    </citation>
    <scope>NUCLEOTIDE SEQUENCE [LARGE SCALE GENOMIC DNA]</scope>
    <source>
        <strain evidence="3">UTAD17</strain>
    </source>
</reference>
<proteinExistence type="predicted"/>
<dbReference type="InterPro" id="IPR053006">
    <property type="entry name" value="Meiosis_regulatory"/>
</dbReference>
<sequence>MVSLETHNTKPCMNVLKDKNINTRPKNRHSNLVLHSRLSKYDNGFIYIYTYRQLYDYLFLVKNNCDNKSTKITTTIKNKRHFPYQINLGKLWKYKDYKNTSVNYGSIGSKNTDLRGNTFAKNNNCVTPDGLSWLHVGLGTQNPEGYDVKPKSIPFLPHTNNKWNTDKILIKIGITRQLTVEKRINQWRDSCKHDLINLTPNNIMGLVSSESSDAYHCQLTSRFNNLSIGNNNGESQRLTLSNYKITSNGFIVHQSLVPLEVLESKIHNILWDKYGKGVIYCYGCNDERTHREWFLLPITELINTFKLIDNVIENKN</sequence>
<dbReference type="EMBL" id="UFAJ01000104">
    <property type="protein sequence ID" value="SSD59193.1"/>
    <property type="molecule type" value="Genomic_DNA"/>
</dbReference>
<dbReference type="PANTHER" id="PTHR28094:SF1">
    <property type="entry name" value="MEIOTICALLY UP-REGULATED GENE 113 PROTEIN"/>
    <property type="match status" value="1"/>
</dbReference>